<dbReference type="InterPro" id="IPR012341">
    <property type="entry name" value="6hp_glycosidase-like_sf"/>
</dbReference>
<evidence type="ECO:0000256" key="1">
    <source>
        <dbReference type="SAM" id="SignalP"/>
    </source>
</evidence>
<dbReference type="PANTHER" id="PTHR34987:SF6">
    <property type="entry name" value="ALPHA-L-RHAMNOSIDASE SIX-HAIRPIN GLYCOSIDASE DOMAIN-CONTAINING PROTEIN"/>
    <property type="match status" value="1"/>
</dbReference>
<dbReference type="Gene3D" id="2.60.420.10">
    <property type="entry name" value="Maltose phosphorylase, domain 3"/>
    <property type="match status" value="1"/>
</dbReference>
<dbReference type="Pfam" id="PF17390">
    <property type="entry name" value="Bac_rhamnosid_C"/>
    <property type="match status" value="1"/>
</dbReference>
<dbReference type="AlphaFoldDB" id="A0A4U1BSW3"/>
<dbReference type="Gene3D" id="1.50.10.10">
    <property type="match status" value="1"/>
</dbReference>
<feature type="chain" id="PRO_5020488011" description="Alpha-L-rhamnosidase" evidence="1">
    <location>
        <begin position="21"/>
        <end position="703"/>
    </location>
</feature>
<evidence type="ECO:0000313" key="5">
    <source>
        <dbReference type="Proteomes" id="UP000308181"/>
    </source>
</evidence>
<dbReference type="Gene3D" id="2.60.120.260">
    <property type="entry name" value="Galactose-binding domain-like"/>
    <property type="match status" value="1"/>
</dbReference>
<dbReference type="InterPro" id="IPR035398">
    <property type="entry name" value="Bac_rhamnosid_C"/>
</dbReference>
<dbReference type="GO" id="GO:0005975">
    <property type="term" value="P:carbohydrate metabolic process"/>
    <property type="evidence" value="ECO:0007669"/>
    <property type="project" value="InterPro"/>
</dbReference>
<evidence type="ECO:0008006" key="6">
    <source>
        <dbReference type="Google" id="ProtNLM"/>
    </source>
</evidence>
<keyword evidence="1" id="KW-0732">Signal</keyword>
<evidence type="ECO:0000259" key="3">
    <source>
        <dbReference type="Pfam" id="PF17390"/>
    </source>
</evidence>
<proteinExistence type="predicted"/>
<dbReference type="PANTHER" id="PTHR34987">
    <property type="entry name" value="C, PUTATIVE (AFU_ORTHOLOGUE AFUA_3G02880)-RELATED"/>
    <property type="match status" value="1"/>
</dbReference>
<sequence length="703" mass="79230">MIKNLILILVVCVFGHQSFAQTKAHERSKKYIIDPAYQSSGNLPVKQEVVGAKWLYGYTELQCWRLQQLRKDVDEAKLKVGYPGEYHQPYAKASFIYVVKKPVTVKNLRFYTNATAKVKINGKPVEVIQQGKQEQTIALAIPIEASQIEFELSTTAEPPCLLIKDGPFNTNNTIWKWKTENEPLQVPEQFSQLKNGAFPHQNQPTETNVLAKKLETNVFDFGRELLAYVYLEVKDQPSICVGESLAEANQTITDKSLEQTMELIPLSAGKWRSKVPLAFRYVKVTSGIVKSIRVGALFYPAQYRGAFASSDTLLNRIWMNSAYTLRLCRNEFLNDGIKRDRLPWAGDLAMSMMVNAFTFGDAEPVKNSLAVLNRAGIKKQDINGIIDYDLWWLISENQYQLYYKDIEHLNRQWPRIKETMEILKTKCDSLGMINVKNTKWLFIDWVKVNKTSTLQVLWWWAQQSAVELAKRVGDGNAAKIWQASAMDLKKDLTQRAWNENEGSWMDDPYTPKNLSRHANILAVISGLSGESKYEQIGSILRGKSAPAVGTPYMSGFEVLALAKTDNLNSSIQAVNDIWGGMLKVPGTTTFWEAYSPRETAAKMYSFYSRPFGKSLCHAWSSGPAAVLPTVLLGLRPLTDGWKTFEISPKLGSISWLSSAIPTPQGTITVDISDGIMNLTVPKDCIAYWGNQKFIGPLTITKKL</sequence>
<keyword evidence="5" id="KW-1185">Reference proteome</keyword>
<evidence type="ECO:0000313" key="4">
    <source>
        <dbReference type="EMBL" id="TKB95232.1"/>
    </source>
</evidence>
<feature type="domain" description="Alpha-L-rhamnosidase C-terminal" evidence="3">
    <location>
        <begin position="633"/>
        <end position="677"/>
    </location>
</feature>
<dbReference type="RefSeq" id="WP_136827670.1">
    <property type="nucleotide sequence ID" value="NZ_SWBP01000009.1"/>
</dbReference>
<protein>
    <recommendedName>
        <fullName evidence="6">Alpha-L-rhamnosidase</fullName>
    </recommendedName>
</protein>
<organism evidence="4 5">
    <name type="scientific">Pedobacter cryophilus</name>
    <dbReference type="NCBI Taxonomy" id="2571271"/>
    <lineage>
        <taxon>Bacteria</taxon>
        <taxon>Pseudomonadati</taxon>
        <taxon>Bacteroidota</taxon>
        <taxon>Sphingobacteriia</taxon>
        <taxon>Sphingobacteriales</taxon>
        <taxon>Sphingobacteriaceae</taxon>
        <taxon>Pedobacter</taxon>
    </lineage>
</organism>
<evidence type="ECO:0000259" key="2">
    <source>
        <dbReference type="Pfam" id="PF17389"/>
    </source>
</evidence>
<dbReference type="Proteomes" id="UP000308181">
    <property type="component" value="Unassembled WGS sequence"/>
</dbReference>
<accession>A0A4U1BSW3</accession>
<dbReference type="SUPFAM" id="SSF48208">
    <property type="entry name" value="Six-hairpin glycosidases"/>
    <property type="match status" value="1"/>
</dbReference>
<gene>
    <name evidence="4" type="ORF">FA046_16635</name>
</gene>
<name>A0A4U1BSW3_9SPHI</name>
<comment type="caution">
    <text evidence="4">The sequence shown here is derived from an EMBL/GenBank/DDBJ whole genome shotgun (WGS) entry which is preliminary data.</text>
</comment>
<dbReference type="EMBL" id="SWBP01000009">
    <property type="protein sequence ID" value="TKB95232.1"/>
    <property type="molecule type" value="Genomic_DNA"/>
</dbReference>
<dbReference type="OrthoDB" id="9815108at2"/>
<dbReference type="InterPro" id="IPR008928">
    <property type="entry name" value="6-hairpin_glycosidase_sf"/>
</dbReference>
<dbReference type="Pfam" id="PF17389">
    <property type="entry name" value="Bac_rhamnosid6H"/>
    <property type="match status" value="1"/>
</dbReference>
<reference evidence="4 5" key="1">
    <citation type="submission" date="2019-04" db="EMBL/GenBank/DDBJ databases">
        <title>Pedobacter sp. AR-3-17 sp. nov., isolated from Arctic soil.</title>
        <authorList>
            <person name="Dahal R.H."/>
            <person name="Kim D.-U."/>
        </authorList>
    </citation>
    <scope>NUCLEOTIDE SEQUENCE [LARGE SCALE GENOMIC DNA]</scope>
    <source>
        <strain evidence="4 5">AR-3-17</strain>
    </source>
</reference>
<dbReference type="InterPro" id="IPR035396">
    <property type="entry name" value="Bac_rhamnosid6H"/>
</dbReference>
<feature type="signal peptide" evidence="1">
    <location>
        <begin position="1"/>
        <end position="20"/>
    </location>
</feature>
<feature type="domain" description="Alpha-L-rhamnosidase six-hairpin glycosidase" evidence="2">
    <location>
        <begin position="305"/>
        <end position="620"/>
    </location>
</feature>